<dbReference type="InParanoid" id="B9MUM5"/>
<evidence type="ECO:0000313" key="8">
    <source>
        <dbReference type="Proteomes" id="UP000006729"/>
    </source>
</evidence>
<evidence type="ECO:0000256" key="6">
    <source>
        <dbReference type="ARBA" id="ARBA00052215"/>
    </source>
</evidence>
<dbReference type="GO" id="GO:0006048">
    <property type="term" value="P:UDP-N-acetylglucosamine biosynthetic process"/>
    <property type="evidence" value="ECO:0000318"/>
    <property type="project" value="GO_Central"/>
</dbReference>
<evidence type="ECO:0000313" key="7">
    <source>
        <dbReference type="EMBL" id="PNT54822.1"/>
    </source>
</evidence>
<dbReference type="GO" id="GO:0009555">
    <property type="term" value="P:pollen development"/>
    <property type="evidence" value="ECO:0007669"/>
    <property type="project" value="UniProtKB-ARBA"/>
</dbReference>
<dbReference type="HOGENOM" id="CLU_025603_1_1_1"/>
<dbReference type="FunCoup" id="B9MUM5">
    <property type="interactions" value="3922"/>
</dbReference>
<dbReference type="KEGG" id="pop:18094641"/>
<dbReference type="ExpressionAtlas" id="B9MUM5">
    <property type="expression patterns" value="baseline and differential"/>
</dbReference>
<name>B9MUM5_POPTR</name>
<proteinExistence type="inferred from homology"/>
<comment type="pathway">
    <text evidence="1">Nucleotide-sugar biosynthesis; UDP-N-acetyl-alpha-D-glucosamine biosynthesis; UDP-N-acetyl-alpha-D-glucosamine from N-acetyl-alpha-D-glucosamine 1-phosphate: step 1/1.</text>
</comment>
<sequence length="486" mass="53771">MREPIETNNGSPPPPQALLERLKDYGQEDAFALWDELSTEERELLFKDIESLDLPRLDRIIRCSLRSQGLPVVAIEPVPENTVSTVEERTIEERERWWKMGLKAISDGKLAVLLLSGGQGTRLGSSDPKGCFNIGLPSGKSLFQLQAERILCVQRLAAQASSEGSGSSVSIHWYIMTSPFTDEATQKFFENHKYFGLEANQVTFFQQGTIPCVSKDGRFIMETPFKVAKAPDGNGGVYSALKYSKLLEDMASRGIKYLDCYGVDNALVRVADPAFLGYFIDKGVAAAAKVVRKAYPQEKVGVFVRRGKGGPLTVVEYSELDQSLASAINQQTGRLRFCWSNVCLHMFTVDFLNQVANGLEKDSIYHLAEKKIPSIHGGTMGLKLEQFIFDAFPYAPSTALFEVPREEEFAPVKNANGSNFDTPESARLLVLRLHTRWVVAAGGFVTHSVPLYATGVEVSPLCSYAGENLEAICRGRTFHAPCEITF</sequence>
<dbReference type="GO" id="GO:0003977">
    <property type="term" value="F:UDP-N-acetylglucosamine diphosphorylase activity"/>
    <property type="evidence" value="ECO:0000318"/>
    <property type="project" value="GO_Central"/>
</dbReference>
<dbReference type="InterPro" id="IPR039741">
    <property type="entry name" value="UDP-sugar_pyrophosphorylase"/>
</dbReference>
<dbReference type="InterPro" id="IPR002618">
    <property type="entry name" value="UDPGP_fam"/>
</dbReference>
<keyword evidence="8" id="KW-1185">Reference proteome</keyword>
<evidence type="ECO:0000256" key="5">
    <source>
        <dbReference type="ARBA" id="ARBA00048493"/>
    </source>
</evidence>
<keyword evidence="4" id="KW-0548">Nucleotidyltransferase</keyword>
<dbReference type="AlphaFoldDB" id="B9MUM5"/>
<dbReference type="CDD" id="cd04193">
    <property type="entry name" value="UDPGlcNAc_PPase"/>
    <property type="match status" value="1"/>
</dbReference>
<accession>B9MUM5</accession>
<comment type="similarity">
    <text evidence="2">Belongs to the UDPGP type 1 family.</text>
</comment>
<dbReference type="PANTHER" id="PTHR11952:SF2">
    <property type="entry name" value="LD24639P"/>
    <property type="match status" value="1"/>
</dbReference>
<gene>
    <name evidence="7" type="ORF">POPTR_001G159700</name>
</gene>
<dbReference type="GO" id="GO:0019276">
    <property type="term" value="P:UDP-N-acetylgalactosamine metabolic process"/>
    <property type="evidence" value="ECO:0007669"/>
    <property type="project" value="UniProtKB-ARBA"/>
</dbReference>
<dbReference type="InterPro" id="IPR029044">
    <property type="entry name" value="Nucleotide-diphossugar_trans"/>
</dbReference>
<dbReference type="OrthoDB" id="532420at2759"/>
<evidence type="ECO:0000256" key="1">
    <source>
        <dbReference type="ARBA" id="ARBA00005208"/>
    </source>
</evidence>
<dbReference type="OMA" id="YFQVDNP"/>
<organism evidence="7 8">
    <name type="scientific">Populus trichocarpa</name>
    <name type="common">Western balsam poplar</name>
    <name type="synonym">Populus balsamifera subsp. trichocarpa</name>
    <dbReference type="NCBI Taxonomy" id="3694"/>
    <lineage>
        <taxon>Eukaryota</taxon>
        <taxon>Viridiplantae</taxon>
        <taxon>Streptophyta</taxon>
        <taxon>Embryophyta</taxon>
        <taxon>Tracheophyta</taxon>
        <taxon>Spermatophyta</taxon>
        <taxon>Magnoliopsida</taxon>
        <taxon>eudicotyledons</taxon>
        <taxon>Gunneridae</taxon>
        <taxon>Pentapetalae</taxon>
        <taxon>rosids</taxon>
        <taxon>fabids</taxon>
        <taxon>Malpighiales</taxon>
        <taxon>Salicaceae</taxon>
        <taxon>Saliceae</taxon>
        <taxon>Populus</taxon>
    </lineage>
</organism>
<dbReference type="STRING" id="3694.B9MUM5"/>
<dbReference type="Pfam" id="PF01704">
    <property type="entry name" value="UDPGP"/>
    <property type="match status" value="1"/>
</dbReference>
<dbReference type="Gramene" id="Potri.001G159700.1.v4.1">
    <property type="protein sequence ID" value="Potri.001G159700.1.v4.1"/>
    <property type="gene ID" value="Potri.001G159700.v4.1"/>
</dbReference>
<dbReference type="FunFam" id="3.90.550.10:FF:000072">
    <property type="entry name" value="UDP-N-acetylglucosamine diphosphorylase 2"/>
    <property type="match status" value="1"/>
</dbReference>
<comment type="catalytic activity">
    <reaction evidence="6">
        <text>N-acetyl-alpha-D-galactosamine 1-phosphate + UTP + H(+) = UDP-N-acetyl-alpha-D-galactosamine + diphosphate</text>
        <dbReference type="Rhea" id="RHEA:34363"/>
        <dbReference type="ChEBI" id="CHEBI:15378"/>
        <dbReference type="ChEBI" id="CHEBI:33019"/>
        <dbReference type="ChEBI" id="CHEBI:46398"/>
        <dbReference type="ChEBI" id="CHEBI:61970"/>
        <dbReference type="ChEBI" id="CHEBI:67138"/>
        <dbReference type="EC" id="2.7.7.83"/>
    </reaction>
</comment>
<evidence type="ECO:0000256" key="3">
    <source>
        <dbReference type="ARBA" id="ARBA00022679"/>
    </source>
</evidence>
<dbReference type="PANTHER" id="PTHR11952">
    <property type="entry name" value="UDP- GLUCOSE PYROPHOSPHORYLASE"/>
    <property type="match status" value="1"/>
</dbReference>
<dbReference type="SUPFAM" id="SSF53448">
    <property type="entry name" value="Nucleotide-diphospho-sugar transferases"/>
    <property type="match status" value="1"/>
</dbReference>
<dbReference type="Gene3D" id="3.90.550.10">
    <property type="entry name" value="Spore Coat Polysaccharide Biosynthesis Protein SpsA, Chain A"/>
    <property type="match status" value="1"/>
</dbReference>
<evidence type="ECO:0000256" key="4">
    <source>
        <dbReference type="ARBA" id="ARBA00022695"/>
    </source>
</evidence>
<dbReference type="EMBL" id="CM009290">
    <property type="protein sequence ID" value="PNT54822.1"/>
    <property type="molecule type" value="Genomic_DNA"/>
</dbReference>
<dbReference type="GO" id="GO:0009553">
    <property type="term" value="P:embryo sac development"/>
    <property type="evidence" value="ECO:0007669"/>
    <property type="project" value="UniProtKB-ARBA"/>
</dbReference>
<dbReference type="Proteomes" id="UP000006729">
    <property type="component" value="Chromosome 1"/>
</dbReference>
<evidence type="ECO:0000256" key="2">
    <source>
        <dbReference type="ARBA" id="ARBA00010401"/>
    </source>
</evidence>
<dbReference type="GO" id="GO:0052630">
    <property type="term" value="F:UDP-N-acetylgalactosamine diphosphorylase activity"/>
    <property type="evidence" value="ECO:0007669"/>
    <property type="project" value="UniProtKB-EC"/>
</dbReference>
<reference evidence="7 8" key="1">
    <citation type="journal article" date="2006" name="Science">
        <title>The genome of black cottonwood, Populus trichocarpa (Torr. &amp; Gray).</title>
        <authorList>
            <person name="Tuskan G.A."/>
            <person name="Difazio S."/>
            <person name="Jansson S."/>
            <person name="Bohlmann J."/>
            <person name="Grigoriev I."/>
            <person name="Hellsten U."/>
            <person name="Putnam N."/>
            <person name="Ralph S."/>
            <person name="Rombauts S."/>
            <person name="Salamov A."/>
            <person name="Schein J."/>
            <person name="Sterck L."/>
            <person name="Aerts A."/>
            <person name="Bhalerao R.R."/>
            <person name="Bhalerao R.P."/>
            <person name="Blaudez D."/>
            <person name="Boerjan W."/>
            <person name="Brun A."/>
            <person name="Brunner A."/>
            <person name="Busov V."/>
            <person name="Campbell M."/>
            <person name="Carlson J."/>
            <person name="Chalot M."/>
            <person name="Chapman J."/>
            <person name="Chen G.L."/>
            <person name="Cooper D."/>
            <person name="Coutinho P.M."/>
            <person name="Couturier J."/>
            <person name="Covert S."/>
            <person name="Cronk Q."/>
            <person name="Cunningham R."/>
            <person name="Davis J."/>
            <person name="Degroeve S."/>
            <person name="Dejardin A."/>
            <person name="Depamphilis C."/>
            <person name="Detter J."/>
            <person name="Dirks B."/>
            <person name="Dubchak I."/>
            <person name="Duplessis S."/>
            <person name="Ehlting J."/>
            <person name="Ellis B."/>
            <person name="Gendler K."/>
            <person name="Goodstein D."/>
            <person name="Gribskov M."/>
            <person name="Grimwood J."/>
            <person name="Groover A."/>
            <person name="Gunter L."/>
            <person name="Hamberger B."/>
            <person name="Heinze B."/>
            <person name="Helariutta Y."/>
            <person name="Henrissat B."/>
            <person name="Holligan D."/>
            <person name="Holt R."/>
            <person name="Huang W."/>
            <person name="Islam-Faridi N."/>
            <person name="Jones S."/>
            <person name="Jones-Rhoades M."/>
            <person name="Jorgensen R."/>
            <person name="Joshi C."/>
            <person name="Kangasjarvi J."/>
            <person name="Karlsson J."/>
            <person name="Kelleher C."/>
            <person name="Kirkpatrick R."/>
            <person name="Kirst M."/>
            <person name="Kohler A."/>
            <person name="Kalluri U."/>
            <person name="Larimer F."/>
            <person name="Leebens-Mack J."/>
            <person name="Leple J.C."/>
            <person name="Locascio P."/>
            <person name="Lou Y."/>
            <person name="Lucas S."/>
            <person name="Martin F."/>
            <person name="Montanini B."/>
            <person name="Napoli C."/>
            <person name="Nelson D.R."/>
            <person name="Nelson C."/>
            <person name="Nieminen K."/>
            <person name="Nilsson O."/>
            <person name="Pereda V."/>
            <person name="Peter G."/>
            <person name="Philippe R."/>
            <person name="Pilate G."/>
            <person name="Poliakov A."/>
            <person name="Razumovskaya J."/>
            <person name="Richardson P."/>
            <person name="Rinaldi C."/>
            <person name="Ritland K."/>
            <person name="Rouze P."/>
            <person name="Ryaboy D."/>
            <person name="Schmutz J."/>
            <person name="Schrader J."/>
            <person name="Segerman B."/>
            <person name="Shin H."/>
            <person name="Siddiqui A."/>
            <person name="Sterky F."/>
            <person name="Terry A."/>
            <person name="Tsai C.J."/>
            <person name="Uberbacher E."/>
            <person name="Unneberg P."/>
            <person name="Vahala J."/>
            <person name="Wall K."/>
            <person name="Wessler S."/>
            <person name="Yang G."/>
            <person name="Yin T."/>
            <person name="Douglas C."/>
            <person name="Marra M."/>
            <person name="Sandberg G."/>
            <person name="Van de Peer Y."/>
            <person name="Rokhsar D."/>
        </authorList>
    </citation>
    <scope>NUCLEOTIDE SEQUENCE [LARGE SCALE GENOMIC DNA]</scope>
    <source>
        <strain evidence="8">cv. Nisqually</strain>
    </source>
</reference>
<protein>
    <submittedName>
        <fullName evidence="7">Uncharacterized protein</fullName>
    </submittedName>
</protein>
<keyword evidence="3" id="KW-0808">Transferase</keyword>
<dbReference type="eggNOG" id="KOG2388">
    <property type="taxonomic scope" value="Eukaryota"/>
</dbReference>
<dbReference type="GO" id="GO:0009793">
    <property type="term" value="P:embryo development ending in seed dormancy"/>
    <property type="evidence" value="ECO:0007669"/>
    <property type="project" value="UniProtKB-ARBA"/>
</dbReference>
<dbReference type="SMR" id="B9MUM5"/>
<comment type="catalytic activity">
    <reaction evidence="5">
        <text>N-acetyl-alpha-D-glucosamine 1-phosphate + UTP + H(+) = UDP-N-acetyl-alpha-D-glucosamine + diphosphate</text>
        <dbReference type="Rhea" id="RHEA:13509"/>
        <dbReference type="ChEBI" id="CHEBI:15378"/>
        <dbReference type="ChEBI" id="CHEBI:33019"/>
        <dbReference type="ChEBI" id="CHEBI:46398"/>
        <dbReference type="ChEBI" id="CHEBI:57705"/>
        <dbReference type="ChEBI" id="CHEBI:57776"/>
        <dbReference type="EC" id="2.7.7.23"/>
    </reaction>
</comment>